<dbReference type="PANTHER" id="PTHR13199">
    <property type="entry name" value="GH03947P"/>
    <property type="match status" value="1"/>
</dbReference>
<proteinExistence type="predicted"/>
<dbReference type="PANTHER" id="PTHR13199:SF23">
    <property type="entry name" value="MEIOSIS CHROMOSOME SEGREGATION FAMILY PROTEIN"/>
    <property type="match status" value="1"/>
</dbReference>
<dbReference type="AlphaFoldDB" id="A0AAV1XIE4"/>
<gene>
    <name evidence="2" type="ORF">LLUT_LOCUS22640</name>
</gene>
<organism evidence="2 3">
    <name type="scientific">Lupinus luteus</name>
    <name type="common">European yellow lupine</name>
    <dbReference type="NCBI Taxonomy" id="3873"/>
    <lineage>
        <taxon>Eukaryota</taxon>
        <taxon>Viridiplantae</taxon>
        <taxon>Streptophyta</taxon>
        <taxon>Embryophyta</taxon>
        <taxon>Tracheophyta</taxon>
        <taxon>Spermatophyta</taxon>
        <taxon>Magnoliopsida</taxon>
        <taxon>eudicotyledons</taxon>
        <taxon>Gunneridae</taxon>
        <taxon>Pentapetalae</taxon>
        <taxon>rosids</taxon>
        <taxon>fabids</taxon>
        <taxon>Fabales</taxon>
        <taxon>Fabaceae</taxon>
        <taxon>Papilionoideae</taxon>
        <taxon>50 kb inversion clade</taxon>
        <taxon>genistoids sensu lato</taxon>
        <taxon>core genistoids</taxon>
        <taxon>Genisteae</taxon>
        <taxon>Lupinus</taxon>
    </lineage>
</organism>
<protein>
    <recommendedName>
        <fullName evidence="1">Atos-like conserved domain-containing protein</fullName>
    </recommendedName>
</protein>
<dbReference type="InterPro" id="IPR025261">
    <property type="entry name" value="Atos-like_cons_dom"/>
</dbReference>
<dbReference type="InterPro" id="IPR051506">
    <property type="entry name" value="ATOS_Transcription_Regulators"/>
</dbReference>
<evidence type="ECO:0000259" key="1">
    <source>
        <dbReference type="SMART" id="SM01177"/>
    </source>
</evidence>
<evidence type="ECO:0000313" key="3">
    <source>
        <dbReference type="Proteomes" id="UP001497480"/>
    </source>
</evidence>
<dbReference type="Pfam" id="PF13889">
    <property type="entry name" value="Chromosome_seg"/>
    <property type="match status" value="1"/>
</dbReference>
<reference evidence="2 3" key="1">
    <citation type="submission" date="2024-03" db="EMBL/GenBank/DDBJ databases">
        <authorList>
            <person name="Martinez-Hernandez J."/>
        </authorList>
    </citation>
    <scope>NUCLEOTIDE SEQUENCE [LARGE SCALE GENOMIC DNA]</scope>
</reference>
<dbReference type="Proteomes" id="UP001497480">
    <property type="component" value="Unassembled WGS sequence"/>
</dbReference>
<comment type="caution">
    <text evidence="2">The sequence shown here is derived from an EMBL/GenBank/DDBJ whole genome shotgun (WGS) entry which is preliminary data.</text>
</comment>
<evidence type="ECO:0000313" key="2">
    <source>
        <dbReference type="EMBL" id="CAL0321580.1"/>
    </source>
</evidence>
<name>A0AAV1XIE4_LUPLU</name>
<dbReference type="InterPro" id="IPR033473">
    <property type="entry name" value="Atos-like_C"/>
</dbReference>
<accession>A0AAV1XIE4</accession>
<keyword evidence="3" id="KW-1185">Reference proteome</keyword>
<feature type="domain" description="Atos-like conserved" evidence="1">
    <location>
        <begin position="394"/>
        <end position="453"/>
    </location>
</feature>
<sequence>MGLPQSPQSETDEKVEPLSAFLHCSPQFSDASPSNINSMKNVSTCGPDACSSGSSFDDFPNYRGAAEVTSNVHSLKIGSTNRNVCSSINGQGVHVPVSRVVGFESGRTSSLTNETTGVLASNFDSSVFTNVAAKNTGPVSSLARKRLLSPLSSMLSPSHFNGDPLDISWKNNKTTFLVKNDNSRNSVAQDNKKANIGCKDSCTMPSCSWSNICLERENESCSNESFLLTDGPLLENGGLLSHSMQSSCLPTAGIHHFSGSSVLRFQSDTLSTSPKKASSPLSLSLLGPKFSERIKTARRCRNAVTEIDSYNRALRSIENSVSRSNSCFVNQKEDNFGISSKSFEDVELFSKDFCPSLLEDTADISWPLSQESPPTSHSMRFIRSLSGLPVRRSLVGSFEESLLSGRFLCGNLSKKIDGFLAVLSITGGNFSPKSQKLPFSVTSLDGDRYLLYFASIDLAGNSSSDKSRGHKLKRSFSNEDPQIVKSRMRVPMKGRVQLVLSNPEKTPIHTLFCNYDLSNMPAGTKTFVRQKITLESSSSTSRNLKQGSTVVDNVTIDKGIAAIQNNRDILCSGEVMHTDSVDVVNESKFMNQRNGNSSCLMDLVNQKDPSKQTHNMKMLKTPSLVKHDENLSSDKCGRNERKECMDKTCDESGKLLHSCSKINENSTGVGPLRYALHLRFICPFPKKTIRSVQKCRSSSLPEKSGFNMEGERRFYLYNDLRVVFPQRHSDADEGKLNVECHFPEDPRYFKIS</sequence>
<dbReference type="EMBL" id="CAXHTB010000015">
    <property type="protein sequence ID" value="CAL0321580.1"/>
    <property type="molecule type" value="Genomic_DNA"/>
</dbReference>
<dbReference type="SMART" id="SM01177">
    <property type="entry name" value="DUF4210"/>
    <property type="match status" value="1"/>
</dbReference>